<accession>A0A5S4VJV7</accession>
<dbReference type="RefSeq" id="WP_055273043.1">
    <property type="nucleotide sequence ID" value="NZ_CZAJ01000006.1"/>
</dbReference>
<keyword evidence="1" id="KW-0472">Membrane</keyword>
<comment type="caution">
    <text evidence="2">The sequence shown here is derived from an EMBL/GenBank/DDBJ whole genome shotgun (WGS) entry which is preliminary data.</text>
</comment>
<feature type="transmembrane region" description="Helical" evidence="1">
    <location>
        <begin position="77"/>
        <end position="94"/>
    </location>
</feature>
<reference evidence="2 3" key="2">
    <citation type="submission" date="2019-09" db="EMBL/GenBank/DDBJ databases">
        <title>Strain-level analysis of Eubacterium rectale using genomes from metagenomes.</title>
        <authorList>
            <person name="Karcher N."/>
            <person name="Segata N."/>
        </authorList>
    </citation>
    <scope>NUCLEOTIDE SEQUENCE [LARGE SCALE GENOMIC DNA]</scope>
    <source>
        <strain evidence="2 3">T3WBe13</strain>
    </source>
</reference>
<dbReference type="EMBL" id="VSTF01000007">
    <property type="protein sequence ID" value="TYL59466.1"/>
    <property type="molecule type" value="Genomic_DNA"/>
</dbReference>
<feature type="transmembrane region" description="Helical" evidence="1">
    <location>
        <begin position="38"/>
        <end position="57"/>
    </location>
</feature>
<gene>
    <name evidence="2" type="ORF">FYL31_07870</name>
</gene>
<sequence>MFKVERKIFHIMNQDMYNRSSESTKECINTHYQTRDTVFSIIVSVAFILIITFLSYFDNGTESDFSQIIKVINWREIAPLFILSLTIGLINYIVRLIKKSCCKTTTLCTVVANVLQIIFAYIITKQLNFWNFDYMNSTSPNVNPNIQTFYCSLFKISTVVENILLCVIIGINIAEIITAFFKQYSNKQH</sequence>
<dbReference type="AlphaFoldDB" id="A0A5S4VJV7"/>
<evidence type="ECO:0000313" key="3">
    <source>
        <dbReference type="Proteomes" id="UP000324327"/>
    </source>
</evidence>
<feature type="transmembrane region" description="Helical" evidence="1">
    <location>
        <begin position="162"/>
        <end position="181"/>
    </location>
</feature>
<evidence type="ECO:0000256" key="1">
    <source>
        <dbReference type="SAM" id="Phobius"/>
    </source>
</evidence>
<reference evidence="2 3" key="1">
    <citation type="submission" date="2019-08" db="EMBL/GenBank/DDBJ databases">
        <authorList>
            <person name="Duncan S."/>
            <person name="Walker A."/>
        </authorList>
    </citation>
    <scope>NUCLEOTIDE SEQUENCE [LARGE SCALE GENOMIC DNA]</scope>
    <source>
        <strain evidence="2 3">T3WBe13</strain>
    </source>
</reference>
<keyword evidence="1" id="KW-0812">Transmembrane</keyword>
<proteinExistence type="predicted"/>
<dbReference type="Proteomes" id="UP000324327">
    <property type="component" value="Unassembled WGS sequence"/>
</dbReference>
<keyword evidence="1" id="KW-1133">Transmembrane helix</keyword>
<name>A0A5S4VJV7_9FIRM</name>
<protein>
    <submittedName>
        <fullName evidence="2">Uncharacterized protein</fullName>
    </submittedName>
</protein>
<feature type="transmembrane region" description="Helical" evidence="1">
    <location>
        <begin position="106"/>
        <end position="124"/>
    </location>
</feature>
<organism evidence="2 3">
    <name type="scientific">Agathobacter rectalis</name>
    <dbReference type="NCBI Taxonomy" id="39491"/>
    <lineage>
        <taxon>Bacteria</taxon>
        <taxon>Bacillati</taxon>
        <taxon>Bacillota</taxon>
        <taxon>Clostridia</taxon>
        <taxon>Lachnospirales</taxon>
        <taxon>Lachnospiraceae</taxon>
        <taxon>Agathobacter</taxon>
    </lineage>
</organism>
<evidence type="ECO:0000313" key="2">
    <source>
        <dbReference type="EMBL" id="TYL59466.1"/>
    </source>
</evidence>